<evidence type="ECO:0000313" key="4">
    <source>
        <dbReference type="Proteomes" id="UP000241769"/>
    </source>
</evidence>
<evidence type="ECO:0000256" key="2">
    <source>
        <dbReference type="SAM" id="SignalP"/>
    </source>
</evidence>
<keyword evidence="1" id="KW-0812">Transmembrane</keyword>
<dbReference type="Proteomes" id="UP000241769">
    <property type="component" value="Unassembled WGS sequence"/>
</dbReference>
<proteinExistence type="predicted"/>
<dbReference type="InParanoid" id="A0A2P6NEX2"/>
<evidence type="ECO:0000256" key="1">
    <source>
        <dbReference type="SAM" id="Phobius"/>
    </source>
</evidence>
<protein>
    <submittedName>
        <fullName evidence="3">Uncharacterized protein</fullName>
    </submittedName>
</protein>
<feature type="transmembrane region" description="Helical" evidence="1">
    <location>
        <begin position="100"/>
        <end position="123"/>
    </location>
</feature>
<keyword evidence="1" id="KW-1133">Transmembrane helix</keyword>
<dbReference type="AlphaFoldDB" id="A0A2P6NEX2"/>
<feature type="signal peptide" evidence="2">
    <location>
        <begin position="1"/>
        <end position="22"/>
    </location>
</feature>
<gene>
    <name evidence="3" type="ORF">PROFUN_09728</name>
</gene>
<organism evidence="3 4">
    <name type="scientific">Planoprotostelium fungivorum</name>
    <dbReference type="NCBI Taxonomy" id="1890364"/>
    <lineage>
        <taxon>Eukaryota</taxon>
        <taxon>Amoebozoa</taxon>
        <taxon>Evosea</taxon>
        <taxon>Variosea</taxon>
        <taxon>Cavosteliida</taxon>
        <taxon>Cavosteliaceae</taxon>
        <taxon>Planoprotostelium</taxon>
    </lineage>
</organism>
<name>A0A2P6NEX2_9EUKA</name>
<keyword evidence="4" id="KW-1185">Reference proteome</keyword>
<reference evidence="3 4" key="1">
    <citation type="journal article" date="2018" name="Genome Biol. Evol.">
        <title>Multiple Roots of Fruiting Body Formation in Amoebozoa.</title>
        <authorList>
            <person name="Hillmann F."/>
            <person name="Forbes G."/>
            <person name="Novohradska S."/>
            <person name="Ferling I."/>
            <person name="Riege K."/>
            <person name="Groth M."/>
            <person name="Westermann M."/>
            <person name="Marz M."/>
            <person name="Spaller T."/>
            <person name="Winckler T."/>
            <person name="Schaap P."/>
            <person name="Glockner G."/>
        </authorList>
    </citation>
    <scope>NUCLEOTIDE SEQUENCE [LARGE SCALE GENOMIC DNA]</scope>
    <source>
        <strain evidence="3 4">Jena</strain>
    </source>
</reference>
<accession>A0A2P6NEX2</accession>
<sequence>MLGTTSSLVGTILTSMVGDCHAQCQKALWPKWYIYTKILKSLCLYIYKNMPQSFLIKALSMNKSNHLVLESENREVERQLEHKQTFPKQRILQYLTGNQLIPIGVILLILKVVCCGYCSLKIFHKEPTSKR</sequence>
<feature type="chain" id="PRO_5015197198" evidence="2">
    <location>
        <begin position="23"/>
        <end position="131"/>
    </location>
</feature>
<evidence type="ECO:0000313" key="3">
    <source>
        <dbReference type="EMBL" id="PRP82481.1"/>
    </source>
</evidence>
<dbReference type="EMBL" id="MDYQ01000102">
    <property type="protein sequence ID" value="PRP82481.1"/>
    <property type="molecule type" value="Genomic_DNA"/>
</dbReference>
<keyword evidence="2" id="KW-0732">Signal</keyword>
<comment type="caution">
    <text evidence="3">The sequence shown here is derived from an EMBL/GenBank/DDBJ whole genome shotgun (WGS) entry which is preliminary data.</text>
</comment>
<keyword evidence="1" id="KW-0472">Membrane</keyword>